<keyword evidence="10" id="KW-0406">Ion transport</keyword>
<dbReference type="GO" id="GO:0042391">
    <property type="term" value="P:regulation of membrane potential"/>
    <property type="evidence" value="ECO:0007669"/>
    <property type="project" value="TreeGrafter"/>
</dbReference>
<keyword evidence="13" id="KW-0407">Ion channel</keyword>
<dbReference type="PANTHER" id="PTHR10217">
    <property type="entry name" value="VOLTAGE AND LIGAND GATED POTASSIUM CHANNEL"/>
    <property type="match status" value="1"/>
</dbReference>
<keyword evidence="9 23" id="KW-1133">Transmembrane helix</keyword>
<dbReference type="InterPro" id="IPR050818">
    <property type="entry name" value="KCNH_animal-type"/>
</dbReference>
<evidence type="ECO:0000256" key="8">
    <source>
        <dbReference type="ARBA" id="ARBA00022958"/>
    </source>
</evidence>
<dbReference type="Gene3D" id="1.10.1200.260">
    <property type="match status" value="1"/>
</dbReference>
<feature type="transmembrane region" description="Helical" evidence="23">
    <location>
        <begin position="434"/>
        <end position="460"/>
    </location>
</feature>
<dbReference type="Gene3D" id="1.10.287.70">
    <property type="match status" value="1"/>
</dbReference>
<dbReference type="InterPro" id="IPR018490">
    <property type="entry name" value="cNMP-bd_dom_sf"/>
</dbReference>
<comment type="subcellular location">
    <subcellularLocation>
        <location evidence="1">Membrane</location>
        <topology evidence="1">Multi-pass membrane protein</topology>
    </subcellularLocation>
</comment>
<evidence type="ECO:0000256" key="17">
    <source>
        <dbReference type="ARBA" id="ARBA00074373"/>
    </source>
</evidence>
<dbReference type="PRINTS" id="PR01463">
    <property type="entry name" value="EAGCHANLFMLY"/>
</dbReference>
<dbReference type="PROSITE" id="PS50042">
    <property type="entry name" value="CNMP_BINDING_3"/>
    <property type="match status" value="1"/>
</dbReference>
<dbReference type="CDD" id="cd00038">
    <property type="entry name" value="CAP_ED"/>
    <property type="match status" value="1"/>
</dbReference>
<dbReference type="InterPro" id="IPR000014">
    <property type="entry name" value="PAS"/>
</dbReference>
<dbReference type="Gene3D" id="3.30.450.20">
    <property type="entry name" value="PAS domain"/>
    <property type="match status" value="1"/>
</dbReference>
<proteinExistence type="inferred from homology"/>
<comment type="caution">
    <text evidence="27">The sequence shown here is derived from an EMBL/GenBank/DDBJ whole genome shotgun (WGS) entry which is preliminary data.</text>
</comment>
<comment type="function">
    <text evidence="15">Pore-forming (alpha) subunit of a voltage-gated delayed rectifier. Activates at more negative voltages, exhibits fast prepulse-independent activation kinetics and deactivates much more slowly, but shows no inactivation.</text>
</comment>
<evidence type="ECO:0000256" key="15">
    <source>
        <dbReference type="ARBA" id="ARBA00058898"/>
    </source>
</evidence>
<evidence type="ECO:0000256" key="12">
    <source>
        <dbReference type="ARBA" id="ARBA00023180"/>
    </source>
</evidence>
<evidence type="ECO:0000259" key="24">
    <source>
        <dbReference type="PROSITE" id="PS50042"/>
    </source>
</evidence>
<evidence type="ECO:0000256" key="4">
    <source>
        <dbReference type="ARBA" id="ARBA00022538"/>
    </source>
</evidence>
<dbReference type="SMART" id="SM00100">
    <property type="entry name" value="cNMP"/>
    <property type="match status" value="1"/>
</dbReference>
<evidence type="ECO:0000256" key="20">
    <source>
        <dbReference type="ARBA" id="ARBA00082973"/>
    </source>
</evidence>
<dbReference type="InterPro" id="IPR000595">
    <property type="entry name" value="cNMP-bd_dom"/>
</dbReference>
<dbReference type="GO" id="GO:0005886">
    <property type="term" value="C:plasma membrane"/>
    <property type="evidence" value="ECO:0007669"/>
    <property type="project" value="TreeGrafter"/>
</dbReference>
<feature type="region of interest" description="Disordered" evidence="22">
    <location>
        <begin position="962"/>
        <end position="1046"/>
    </location>
</feature>
<dbReference type="InterPro" id="IPR003938">
    <property type="entry name" value="K_chnl_volt-dep_EAG/ELK/ERG"/>
</dbReference>
<evidence type="ECO:0000256" key="22">
    <source>
        <dbReference type="SAM" id="MobiDB-lite"/>
    </source>
</evidence>
<keyword evidence="6" id="KW-0631">Potassium channel</keyword>
<dbReference type="InterPro" id="IPR035965">
    <property type="entry name" value="PAS-like_dom_sf"/>
</dbReference>
<evidence type="ECO:0000256" key="19">
    <source>
        <dbReference type="ARBA" id="ARBA00076367"/>
    </source>
</evidence>
<dbReference type="Gene3D" id="2.60.120.10">
    <property type="entry name" value="Jelly Rolls"/>
    <property type="match status" value="1"/>
</dbReference>
<dbReference type="AlphaFoldDB" id="Q4RY67"/>
<evidence type="ECO:0000259" key="26">
    <source>
        <dbReference type="PROSITE" id="PS50113"/>
    </source>
</evidence>
<feature type="region of interest" description="Disordered" evidence="22">
    <location>
        <begin position="1088"/>
        <end position="1112"/>
    </location>
</feature>
<keyword evidence="3" id="KW-0813">Transport</keyword>
<feature type="domain" description="Cyclic nucleotide-binding" evidence="24">
    <location>
        <begin position="693"/>
        <end position="810"/>
    </location>
</feature>
<keyword evidence="12" id="KW-0325">Glycoprotein</keyword>
<feature type="domain" description="PAC" evidence="26">
    <location>
        <begin position="162"/>
        <end position="214"/>
    </location>
</feature>
<evidence type="ECO:0000256" key="13">
    <source>
        <dbReference type="ARBA" id="ARBA00023303"/>
    </source>
</evidence>
<evidence type="ECO:0000259" key="25">
    <source>
        <dbReference type="PROSITE" id="PS50112"/>
    </source>
</evidence>
<evidence type="ECO:0000256" key="7">
    <source>
        <dbReference type="ARBA" id="ARBA00022882"/>
    </source>
</evidence>
<comment type="catalytic activity">
    <reaction evidence="14">
        <text>K(+)(in) = K(+)(out)</text>
        <dbReference type="Rhea" id="RHEA:29463"/>
        <dbReference type="ChEBI" id="CHEBI:29103"/>
    </reaction>
</comment>
<dbReference type="GO" id="GO:0005249">
    <property type="term" value="F:voltage-gated potassium channel activity"/>
    <property type="evidence" value="ECO:0007669"/>
    <property type="project" value="InterPro"/>
</dbReference>
<evidence type="ECO:0000313" key="27">
    <source>
        <dbReference type="EMBL" id="CAG06665.1"/>
    </source>
</evidence>
<dbReference type="FunFam" id="2.60.120.10:FF:000014">
    <property type="entry name" value="Potassium voltage-gated channel, subfamily H (Eag-related), member 4"/>
    <property type="match status" value="1"/>
</dbReference>
<feature type="domain" description="PAS" evidence="25">
    <location>
        <begin position="111"/>
        <end position="159"/>
    </location>
</feature>
<dbReference type="Pfam" id="PF13426">
    <property type="entry name" value="PAS_9"/>
    <property type="match status" value="1"/>
</dbReference>
<feature type="compositionally biased region" description="Polar residues" evidence="22">
    <location>
        <begin position="1003"/>
        <end position="1022"/>
    </location>
</feature>
<evidence type="ECO:0000256" key="3">
    <source>
        <dbReference type="ARBA" id="ARBA00022448"/>
    </source>
</evidence>
<dbReference type="FunFam" id="1.10.1200.260:FF:000002">
    <property type="entry name" value="Potassium voltage-gated channel subfamily H member 8"/>
    <property type="match status" value="1"/>
</dbReference>
<dbReference type="InterPro" id="IPR005821">
    <property type="entry name" value="Ion_trans_dom"/>
</dbReference>
<evidence type="ECO:0000256" key="5">
    <source>
        <dbReference type="ARBA" id="ARBA00022692"/>
    </source>
</evidence>
<keyword evidence="11 23" id="KW-0472">Membrane</keyword>
<dbReference type="NCBIfam" id="TIGR00229">
    <property type="entry name" value="sensory_box"/>
    <property type="match status" value="1"/>
</dbReference>
<dbReference type="SMART" id="SM00086">
    <property type="entry name" value="PAC"/>
    <property type="match status" value="1"/>
</dbReference>
<evidence type="ECO:0000256" key="10">
    <source>
        <dbReference type="ARBA" id="ARBA00023065"/>
    </source>
</evidence>
<dbReference type="EMBL" id="CAAE01014978">
    <property type="protein sequence ID" value="CAG06665.1"/>
    <property type="molecule type" value="Genomic_DNA"/>
</dbReference>
<dbReference type="Pfam" id="PF00520">
    <property type="entry name" value="Ion_trans"/>
    <property type="match status" value="1"/>
</dbReference>
<dbReference type="InterPro" id="IPR001610">
    <property type="entry name" value="PAC"/>
</dbReference>
<keyword evidence="5 23" id="KW-0812">Transmembrane</keyword>
<name>Q4RY67_TETNG</name>
<dbReference type="PANTHER" id="PTHR10217:SF641">
    <property type="entry name" value="POTASSIUM VOLTAGE-GATED CHANNEL SUBFAMILY H MEMBER 3 ISOFORM X1"/>
    <property type="match status" value="1"/>
</dbReference>
<evidence type="ECO:0000256" key="21">
    <source>
        <dbReference type="ARBA" id="ARBA00083198"/>
    </source>
</evidence>
<evidence type="ECO:0000256" key="23">
    <source>
        <dbReference type="SAM" id="Phobius"/>
    </source>
</evidence>
<dbReference type="CDD" id="cd00130">
    <property type="entry name" value="PAS"/>
    <property type="match status" value="1"/>
</dbReference>
<dbReference type="InterPro" id="IPR000700">
    <property type="entry name" value="PAS-assoc_C"/>
</dbReference>
<evidence type="ECO:0000256" key="16">
    <source>
        <dbReference type="ARBA" id="ARBA00061598"/>
    </source>
</evidence>
<feature type="transmembrane region" description="Helical" evidence="23">
    <location>
        <begin position="591"/>
        <end position="615"/>
    </location>
</feature>
<feature type="compositionally biased region" description="Low complexity" evidence="22">
    <location>
        <begin position="1029"/>
        <end position="1046"/>
    </location>
</feature>
<accession>Q4RY67</accession>
<evidence type="ECO:0000256" key="1">
    <source>
        <dbReference type="ARBA" id="ARBA00004141"/>
    </source>
</evidence>
<dbReference type="FunFam" id="3.30.450.20:FF:000001">
    <property type="entry name" value="Potassium voltage-gated channel subfamily H member 7"/>
    <property type="match status" value="1"/>
</dbReference>
<evidence type="ECO:0000256" key="18">
    <source>
        <dbReference type="ARBA" id="ARBA00075970"/>
    </source>
</evidence>
<evidence type="ECO:0000256" key="6">
    <source>
        <dbReference type="ARBA" id="ARBA00022826"/>
    </source>
</evidence>
<dbReference type="Pfam" id="PF00027">
    <property type="entry name" value="cNMP_binding"/>
    <property type="match status" value="1"/>
</dbReference>
<dbReference type="PROSITE" id="PS50113">
    <property type="entry name" value="PAC"/>
    <property type="match status" value="1"/>
</dbReference>
<reference evidence="27" key="2">
    <citation type="submission" date="2004-02" db="EMBL/GenBank/DDBJ databases">
        <authorList>
            <consortium name="Genoscope"/>
            <consortium name="Whitehead Institute Centre for Genome Research"/>
        </authorList>
    </citation>
    <scope>NUCLEOTIDE SEQUENCE</scope>
</reference>
<evidence type="ECO:0000256" key="14">
    <source>
        <dbReference type="ARBA" id="ARBA00034430"/>
    </source>
</evidence>
<comment type="similarity">
    <text evidence="16">Belongs to the potassium channel family. H (Eag) (TC 1.A.1.20) subfamily. Kv12.3/KCNH4 sub-subfamily.</text>
</comment>
<dbReference type="OrthoDB" id="447251at2759"/>
<evidence type="ECO:0000256" key="9">
    <source>
        <dbReference type="ARBA" id="ARBA00022989"/>
    </source>
</evidence>
<dbReference type="KEGG" id="tng:GSTEN00027123G001"/>
<evidence type="ECO:0000256" key="11">
    <source>
        <dbReference type="ARBA" id="ARBA00023136"/>
    </source>
</evidence>
<comment type="subunit">
    <text evidence="2">The potassium channel is probably composed of a homo- or heterotetrameric complex of pore-forming alpha subunits that can associate with modulating beta subunits.</text>
</comment>
<organism evidence="27">
    <name type="scientific">Tetraodon nigroviridis</name>
    <name type="common">Spotted green pufferfish</name>
    <name type="synonym">Chelonodon nigroviridis</name>
    <dbReference type="NCBI Taxonomy" id="99883"/>
    <lineage>
        <taxon>Eukaryota</taxon>
        <taxon>Metazoa</taxon>
        <taxon>Chordata</taxon>
        <taxon>Craniata</taxon>
        <taxon>Vertebrata</taxon>
        <taxon>Euteleostomi</taxon>
        <taxon>Actinopterygii</taxon>
        <taxon>Neopterygii</taxon>
        <taxon>Teleostei</taxon>
        <taxon>Neoteleostei</taxon>
        <taxon>Acanthomorphata</taxon>
        <taxon>Eupercaria</taxon>
        <taxon>Tetraodontiformes</taxon>
        <taxon>Tetradontoidea</taxon>
        <taxon>Tetraodontidae</taxon>
        <taxon>Tetraodon</taxon>
    </lineage>
</organism>
<keyword evidence="4" id="KW-0633">Potassium transport</keyword>
<gene>
    <name evidence="27" type="ORF">GSTENG00027123001</name>
</gene>
<dbReference type="InterPro" id="IPR003950">
    <property type="entry name" value="K_chnl_volt-dep_ELK"/>
</dbReference>
<dbReference type="SUPFAM" id="SSF81324">
    <property type="entry name" value="Voltage-gated potassium channels"/>
    <property type="match status" value="1"/>
</dbReference>
<feature type="compositionally biased region" description="Pro residues" evidence="22">
    <location>
        <begin position="1095"/>
        <end position="1105"/>
    </location>
</feature>
<dbReference type="SUPFAM" id="SSF55785">
    <property type="entry name" value="PYP-like sensor domain (PAS domain)"/>
    <property type="match status" value="1"/>
</dbReference>
<reference evidence="27" key="1">
    <citation type="journal article" date="2004" name="Nature">
        <title>Genome duplication in the teleost fish Tetraodon nigroviridis reveals the early vertebrate proto-karyotype.</title>
        <authorList>
            <person name="Jaillon O."/>
            <person name="Aury J.-M."/>
            <person name="Brunet F."/>
            <person name="Petit J.-L."/>
            <person name="Stange-Thomann N."/>
            <person name="Mauceli E."/>
            <person name="Bouneau L."/>
            <person name="Fischer C."/>
            <person name="Ozouf-Costaz C."/>
            <person name="Bernot A."/>
            <person name="Nicaud S."/>
            <person name="Jaffe D."/>
            <person name="Fisher S."/>
            <person name="Lutfalla G."/>
            <person name="Dossat C."/>
            <person name="Segurens B."/>
            <person name="Dasilva C."/>
            <person name="Salanoubat M."/>
            <person name="Levy M."/>
            <person name="Boudet N."/>
            <person name="Castellano S."/>
            <person name="Anthouard V."/>
            <person name="Jubin C."/>
            <person name="Castelli V."/>
            <person name="Katinka M."/>
            <person name="Vacherie B."/>
            <person name="Biemont C."/>
            <person name="Skalli Z."/>
            <person name="Cattolico L."/>
            <person name="Poulain J."/>
            <person name="De Berardinis V."/>
            <person name="Cruaud C."/>
            <person name="Duprat S."/>
            <person name="Brottier P."/>
            <person name="Coutanceau J.-P."/>
            <person name="Gouzy J."/>
            <person name="Parra G."/>
            <person name="Lardier G."/>
            <person name="Chapple C."/>
            <person name="McKernan K.J."/>
            <person name="McEwan P."/>
            <person name="Bosak S."/>
            <person name="Kellis M."/>
            <person name="Volff J.-N."/>
            <person name="Guigo R."/>
            <person name="Zody M.C."/>
            <person name="Mesirov J."/>
            <person name="Lindblad-Toh K."/>
            <person name="Birren B."/>
            <person name="Nusbaum C."/>
            <person name="Kahn D."/>
            <person name="Robinson-Rechavi M."/>
            <person name="Laudet V."/>
            <person name="Schachter V."/>
            <person name="Quetier F."/>
            <person name="Saurin W."/>
            <person name="Scarpelli C."/>
            <person name="Wincker P."/>
            <person name="Lander E.S."/>
            <person name="Weissenbach J."/>
            <person name="Roest Crollius H."/>
        </authorList>
    </citation>
    <scope>NUCLEOTIDE SEQUENCE [LARGE SCALE GENOMIC DNA]</scope>
</reference>
<sequence length="1134" mass="124842">MRSRGVITRTVVGVRARTVESRVSRLGALLQGLGGAPGATSKFLPGFVATAGESHGSERRERRGSTRSRMPVMRGLIAPQNTFLDTIATRFDGTHSNFVLGNAQVQSLYPIVYCSDGFCELTGFARGELMQKSCMCHFLYGSETSERLTSQMQIALDERREFKTEIILYKKSGSKFWCLLDIVPIKNEKSEVVLFLVSHKDITESKNLDHSNESDTDEETGLEIHKISRPPGFNMERRRSRAVLYQLSGHLQKQDKTKSKLKINNVRPVLGANANPIPEYKVADIQKSCFVLLHYGTFKAGWDWLILLATFYVAITVPYNVCFTAVEMREDGGSSARNPPSVSDILVEILFIIDIVLNFRTTYVSTSGQVVYDPRSICIHYATSWLFVDLIAALPFDLLYAFNISVNFGVHLLKTVRLLRLLRLLQKLDRYSQYSAVVLTLLMSTFALLAHWMACVWYFIGRSEIESNSSTSWDIGWLHELAKRLGTPYFLSPLSSLLGVSDSQGTMTAGVANSSQWNSSGVEPLNGATLLGLGQFNSSRTRARLPNAPGSRLSGGPSVRSSYVTSLYFALSSLTSVGFGNVSANTDSEKIFSICTMLIGALMHAVVFGNVTAIIQRMYSRRYLYHTRTKDLKDFIRVHRLPKALEQRMMECFQTTWSVNNGIDVSELLRDFPDELRADIAMHLNKELLELPLFESASRGCLRSLSLIIKTSFSAPGEFLIRQGDALQAIYFVCSGSMEVLKDNTVVAILGRGDLIGSDFLTQEEVIKTNACVKALTYCDLQYISLKGLREVLCLYPDYAQKFITEIRHDLTYNLRDSHNTEALISGRSTIGRKPEEAGRGLARAAATVEKAGKPQEAGGRQRQADCEINGSIIQKLPSIKEDEEGSGSEGENSPLPRVAPLSKMSALSRQVTAVSQELQEVTRLLRPLFHNASTLLMPGAVTPPPSVSSHSCSPAPPPFTQHALVDCSDPQNPPSFLAPEASPPLSRSTVSQGELDPLKAPASQNSPLASHWSAPSSLNSSPHEHTVVPHSCSSSIPSLSSASQPSSVAPALVDLSRAGPQNQPPTLSQSLCQLQLQPICMSKTHVHSHSHPLLQPPSMSPQPREPLQNLAEAAEWRRSPAQLSFVDEGQRSV</sequence>
<protein>
    <recommendedName>
        <fullName evidence="17">Voltage-gated delayed rectifier potassium channel KCNH4</fullName>
    </recommendedName>
    <alternativeName>
        <fullName evidence="21">Brain-specific eag-like channel 2</fullName>
    </alternativeName>
    <alternativeName>
        <fullName evidence="19">Ether-a-go-go-like potassium channel 1</fullName>
    </alternativeName>
    <alternativeName>
        <fullName evidence="18">Potassium voltage-gated channel subfamily H member 4</fullName>
    </alternativeName>
    <alternativeName>
        <fullName evidence="20">Voltage-gated potassium channel subunit Kv12.3</fullName>
    </alternativeName>
</protein>
<dbReference type="PROSITE" id="PS50112">
    <property type="entry name" value="PAS"/>
    <property type="match status" value="1"/>
</dbReference>
<evidence type="ECO:0000256" key="2">
    <source>
        <dbReference type="ARBA" id="ARBA00011552"/>
    </source>
</evidence>
<dbReference type="PRINTS" id="PR01465">
    <property type="entry name" value="ELKCHANNEL"/>
</dbReference>
<dbReference type="SUPFAM" id="SSF51206">
    <property type="entry name" value="cAMP-binding domain-like"/>
    <property type="match status" value="1"/>
</dbReference>
<feature type="transmembrane region" description="Helical" evidence="23">
    <location>
        <begin position="304"/>
        <end position="326"/>
    </location>
</feature>
<keyword evidence="7" id="KW-0851">Voltage-gated channel</keyword>
<feature type="region of interest" description="Disordered" evidence="22">
    <location>
        <begin position="878"/>
        <end position="899"/>
    </location>
</feature>
<dbReference type="GO" id="GO:0034702">
    <property type="term" value="C:monoatomic ion channel complex"/>
    <property type="evidence" value="ECO:0007669"/>
    <property type="project" value="UniProtKB-KW"/>
</dbReference>
<keyword evidence="8" id="KW-0630">Potassium</keyword>
<feature type="transmembrane region" description="Helical" evidence="23">
    <location>
        <begin position="390"/>
        <end position="413"/>
    </location>
</feature>
<dbReference type="InterPro" id="IPR014710">
    <property type="entry name" value="RmlC-like_jellyroll"/>
</dbReference>